<evidence type="ECO:0000259" key="1">
    <source>
        <dbReference type="Pfam" id="PF18602"/>
    </source>
</evidence>
<protein>
    <submittedName>
        <fullName evidence="2">Rap1a/Tai family immunity protein</fullName>
    </submittedName>
</protein>
<dbReference type="Proteomes" id="UP001597108">
    <property type="component" value="Unassembled WGS sequence"/>
</dbReference>
<organism evidence="2 3">
    <name type="scientific">Tropicimonas aquimaris</name>
    <dbReference type="NCBI Taxonomy" id="914152"/>
    <lineage>
        <taxon>Bacteria</taxon>
        <taxon>Pseudomonadati</taxon>
        <taxon>Pseudomonadota</taxon>
        <taxon>Alphaproteobacteria</taxon>
        <taxon>Rhodobacterales</taxon>
        <taxon>Roseobacteraceae</taxon>
        <taxon>Tropicimonas</taxon>
    </lineage>
</organism>
<evidence type="ECO:0000313" key="2">
    <source>
        <dbReference type="EMBL" id="MFD0978208.1"/>
    </source>
</evidence>
<sequence>MNWSNLMVLGLAMISASPVTGETAGEFIGHCEKALRSDFVSNVDLLDAGMCMGRVSGVSDLMMINCLLALDQGTVMPPHVAARAETTLNAKMAAVVNFGRDNPQMWSGPPSALVAAALAQTWPCR</sequence>
<evidence type="ECO:0000313" key="3">
    <source>
        <dbReference type="Proteomes" id="UP001597108"/>
    </source>
</evidence>
<dbReference type="RefSeq" id="WP_386071952.1">
    <property type="nucleotide sequence ID" value="NZ_JBHTJT010000002.1"/>
</dbReference>
<dbReference type="InterPro" id="IPR041238">
    <property type="entry name" value="Rap1a"/>
</dbReference>
<accession>A0ABW3IKD1</accession>
<keyword evidence="3" id="KW-1185">Reference proteome</keyword>
<name>A0ABW3IKD1_9RHOB</name>
<feature type="domain" description="Rap1a immunity protein" evidence="1">
    <location>
        <begin position="24"/>
        <end position="124"/>
    </location>
</feature>
<dbReference type="EMBL" id="JBHTJT010000002">
    <property type="protein sequence ID" value="MFD0978208.1"/>
    <property type="molecule type" value="Genomic_DNA"/>
</dbReference>
<proteinExistence type="predicted"/>
<reference evidence="3" key="1">
    <citation type="journal article" date="2019" name="Int. J. Syst. Evol. Microbiol.">
        <title>The Global Catalogue of Microorganisms (GCM) 10K type strain sequencing project: providing services to taxonomists for standard genome sequencing and annotation.</title>
        <authorList>
            <consortium name="The Broad Institute Genomics Platform"/>
            <consortium name="The Broad Institute Genome Sequencing Center for Infectious Disease"/>
            <person name="Wu L."/>
            <person name="Ma J."/>
        </authorList>
    </citation>
    <scope>NUCLEOTIDE SEQUENCE [LARGE SCALE GENOMIC DNA]</scope>
    <source>
        <strain evidence="3">CCUG 60524</strain>
    </source>
</reference>
<comment type="caution">
    <text evidence="2">The sequence shown here is derived from an EMBL/GenBank/DDBJ whole genome shotgun (WGS) entry which is preliminary data.</text>
</comment>
<gene>
    <name evidence="2" type="ORF">ACFQ2S_00945</name>
</gene>
<dbReference type="Pfam" id="PF18602">
    <property type="entry name" value="Rap1a"/>
    <property type="match status" value="1"/>
</dbReference>